<evidence type="ECO:0000313" key="5">
    <source>
        <dbReference type="Proteomes" id="UP001321473"/>
    </source>
</evidence>
<proteinExistence type="inferred from homology"/>
<dbReference type="AlphaFoldDB" id="A0AAQ4E3Y5"/>
<comment type="caution">
    <text evidence="4">The sequence shown here is derived from an EMBL/GenBank/DDBJ whole genome shotgun (WGS) entry which is preliminary data.</text>
</comment>
<gene>
    <name evidence="4" type="ORF">V5799_014116</name>
</gene>
<dbReference type="GO" id="GO:0008146">
    <property type="term" value="F:sulfotransferase activity"/>
    <property type="evidence" value="ECO:0007669"/>
    <property type="project" value="InterPro"/>
</dbReference>
<evidence type="ECO:0000256" key="1">
    <source>
        <dbReference type="ARBA" id="ARBA00005771"/>
    </source>
</evidence>
<accession>A0AAQ4E3Y5</accession>
<evidence type="ECO:0000259" key="3">
    <source>
        <dbReference type="Pfam" id="PF00685"/>
    </source>
</evidence>
<sequence>MPEQQDDTRAAEGVPRSRRVGSYVFCEHFPEEILRGALSYRHRPGEVYIVTYPKCGTTWMQHILYHVYSLGQPPPSIKHFFESMPFLERHGVEAVSALTFPGSAIKTHMLYDQERICPDAKYIYVVRNPFDCCVSFYHHYKLFPIYHFEQGTFDEFLDLFLEAAVDGGDYFDHLLSWYPHRNDPNVLFVRYEDLKADTETWVLAVADFLGPKYGDALRRDRQALDKVLRAASVEGVRQLSRLEREYQAELMANTPRDRLPRWAQLYLVHSGHRATAKPSEGATMIRKGQVGDWKTHFTAHQVLKMREKAAQKCKVLDLLSLWEDCLKLRSKKGRELLGNADKSI</sequence>
<dbReference type="SUPFAM" id="SSF52540">
    <property type="entry name" value="P-loop containing nucleoside triphosphate hydrolases"/>
    <property type="match status" value="1"/>
</dbReference>
<dbReference type="InterPro" id="IPR027417">
    <property type="entry name" value="P-loop_NTPase"/>
</dbReference>
<dbReference type="PANTHER" id="PTHR11783">
    <property type="entry name" value="SULFOTRANSFERASE SULT"/>
    <property type="match status" value="1"/>
</dbReference>
<comment type="similarity">
    <text evidence="1">Belongs to the sulfotransferase 1 family.</text>
</comment>
<dbReference type="InterPro" id="IPR000863">
    <property type="entry name" value="Sulfotransferase_dom"/>
</dbReference>
<evidence type="ECO:0000256" key="2">
    <source>
        <dbReference type="ARBA" id="ARBA00022679"/>
    </source>
</evidence>
<feature type="domain" description="Sulfotransferase" evidence="3">
    <location>
        <begin position="46"/>
        <end position="243"/>
    </location>
</feature>
<dbReference type="Pfam" id="PF00685">
    <property type="entry name" value="Sulfotransfer_1"/>
    <property type="match status" value="1"/>
</dbReference>
<reference evidence="4 5" key="1">
    <citation type="journal article" date="2023" name="Arcadia Sci">
        <title>De novo assembly of a long-read Amblyomma americanum tick genome.</title>
        <authorList>
            <person name="Chou S."/>
            <person name="Poskanzer K.E."/>
            <person name="Rollins M."/>
            <person name="Thuy-Boun P.S."/>
        </authorList>
    </citation>
    <scope>NUCLEOTIDE SEQUENCE [LARGE SCALE GENOMIC DNA]</scope>
    <source>
        <strain evidence="4">F_SG_1</strain>
        <tissue evidence="4">Salivary glands</tissue>
    </source>
</reference>
<dbReference type="Gene3D" id="3.40.50.300">
    <property type="entry name" value="P-loop containing nucleotide triphosphate hydrolases"/>
    <property type="match status" value="1"/>
</dbReference>
<keyword evidence="2" id="KW-0808">Transferase</keyword>
<organism evidence="4 5">
    <name type="scientific">Amblyomma americanum</name>
    <name type="common">Lone star tick</name>
    <dbReference type="NCBI Taxonomy" id="6943"/>
    <lineage>
        <taxon>Eukaryota</taxon>
        <taxon>Metazoa</taxon>
        <taxon>Ecdysozoa</taxon>
        <taxon>Arthropoda</taxon>
        <taxon>Chelicerata</taxon>
        <taxon>Arachnida</taxon>
        <taxon>Acari</taxon>
        <taxon>Parasitiformes</taxon>
        <taxon>Ixodida</taxon>
        <taxon>Ixodoidea</taxon>
        <taxon>Ixodidae</taxon>
        <taxon>Amblyomminae</taxon>
        <taxon>Amblyomma</taxon>
    </lineage>
</organism>
<dbReference type="EMBL" id="JARKHS020022621">
    <property type="protein sequence ID" value="KAK8769420.1"/>
    <property type="molecule type" value="Genomic_DNA"/>
</dbReference>
<dbReference type="Proteomes" id="UP001321473">
    <property type="component" value="Unassembled WGS sequence"/>
</dbReference>
<name>A0AAQ4E3Y5_AMBAM</name>
<keyword evidence="5" id="KW-1185">Reference proteome</keyword>
<protein>
    <recommendedName>
        <fullName evidence="3">Sulfotransferase domain-containing protein</fullName>
    </recommendedName>
</protein>
<evidence type="ECO:0000313" key="4">
    <source>
        <dbReference type="EMBL" id="KAK8769420.1"/>
    </source>
</evidence>